<evidence type="ECO:0000313" key="5">
    <source>
        <dbReference type="Proteomes" id="UP000256310"/>
    </source>
</evidence>
<evidence type="ECO:0000256" key="2">
    <source>
        <dbReference type="SAM" id="SignalP"/>
    </source>
</evidence>
<feature type="domain" description="EF-hand" evidence="3">
    <location>
        <begin position="86"/>
        <end position="101"/>
    </location>
</feature>
<feature type="domain" description="EF-hand" evidence="3">
    <location>
        <begin position="61"/>
        <end position="85"/>
    </location>
</feature>
<feature type="chain" id="PRO_5017646030" description="EF-hand domain-containing protein" evidence="2">
    <location>
        <begin position="21"/>
        <end position="243"/>
    </location>
</feature>
<dbReference type="InterPro" id="IPR018247">
    <property type="entry name" value="EF_Hand_1_Ca_BS"/>
</dbReference>
<dbReference type="PROSITE" id="PS00018">
    <property type="entry name" value="EF_HAND_1"/>
    <property type="match status" value="1"/>
</dbReference>
<sequence length="243" mass="25879">MLKKMSIMAGGASFALTVAACSSGHPEHARLDPERLPQRAMLFVSPAGKPFRNTQAATTPIAQWFGQADADGDGVLRADEFRADFAAAFAEFDRDGDGDIQGPEVTHYEQEVFPEIVSRWSGRGNRTRGRQGGRGEGAGGAGRSGQGGRRGGRGGGQRGSAGGQNETGGPSRPQTQGRIGGAARFGLLPIHHPIMQADRNIDRRVTGEEFQIAADIRYGLLDVDGDGSVALEQLVEMLPQRRR</sequence>
<accession>A0A3D9FCN5</accession>
<feature type="signal peptide" evidence="2">
    <location>
        <begin position="1"/>
        <end position="20"/>
    </location>
</feature>
<comment type="caution">
    <text evidence="4">The sequence shown here is derived from an EMBL/GenBank/DDBJ whole genome shotgun (WGS) entry which is preliminary data.</text>
</comment>
<dbReference type="PROSITE" id="PS51257">
    <property type="entry name" value="PROKAR_LIPOPROTEIN"/>
    <property type="match status" value="1"/>
</dbReference>
<dbReference type="SUPFAM" id="SSF47473">
    <property type="entry name" value="EF-hand"/>
    <property type="match status" value="1"/>
</dbReference>
<dbReference type="GO" id="GO:0005509">
    <property type="term" value="F:calcium ion binding"/>
    <property type="evidence" value="ECO:0007669"/>
    <property type="project" value="InterPro"/>
</dbReference>
<keyword evidence="5" id="KW-1185">Reference proteome</keyword>
<dbReference type="EMBL" id="QRDP01000004">
    <property type="protein sequence ID" value="RED15564.1"/>
    <property type="molecule type" value="Genomic_DNA"/>
</dbReference>
<feature type="compositionally biased region" description="Gly residues" evidence="1">
    <location>
        <begin position="132"/>
        <end position="166"/>
    </location>
</feature>
<evidence type="ECO:0000313" key="4">
    <source>
        <dbReference type="EMBL" id="RED15564.1"/>
    </source>
</evidence>
<dbReference type="RefSeq" id="WP_162843380.1">
    <property type="nucleotide sequence ID" value="NZ_QRDP01000004.1"/>
</dbReference>
<name>A0A3D9FCN5_9SPHN</name>
<dbReference type="Proteomes" id="UP000256310">
    <property type="component" value="Unassembled WGS sequence"/>
</dbReference>
<dbReference type="InterPro" id="IPR011992">
    <property type="entry name" value="EF-hand-dom_pair"/>
</dbReference>
<dbReference type="Gene3D" id="1.10.238.10">
    <property type="entry name" value="EF-hand"/>
    <property type="match status" value="1"/>
</dbReference>
<gene>
    <name evidence="4" type="ORF">DFR46_0561</name>
</gene>
<evidence type="ECO:0000256" key="1">
    <source>
        <dbReference type="SAM" id="MobiDB-lite"/>
    </source>
</evidence>
<feature type="region of interest" description="Disordered" evidence="1">
    <location>
        <begin position="116"/>
        <end position="179"/>
    </location>
</feature>
<keyword evidence="2" id="KW-0732">Signal</keyword>
<reference evidence="4 5" key="1">
    <citation type="submission" date="2018-07" db="EMBL/GenBank/DDBJ databases">
        <title>Genomic Encyclopedia of Type Strains, Phase IV (KMG-IV): sequencing the most valuable type-strain genomes for metagenomic binning, comparative biology and taxonomic classification.</title>
        <authorList>
            <person name="Goeker M."/>
        </authorList>
    </citation>
    <scope>NUCLEOTIDE SEQUENCE [LARGE SCALE GENOMIC DNA]</scope>
    <source>
        <strain evidence="4 5">DSM 26725</strain>
    </source>
</reference>
<protein>
    <recommendedName>
        <fullName evidence="3">EF-hand domain-containing protein</fullName>
    </recommendedName>
</protein>
<dbReference type="Pfam" id="PF13202">
    <property type="entry name" value="EF-hand_5"/>
    <property type="match status" value="2"/>
</dbReference>
<organism evidence="4 5">
    <name type="scientific">Parasphingopyxis lamellibrachiae</name>
    <dbReference type="NCBI Taxonomy" id="680125"/>
    <lineage>
        <taxon>Bacteria</taxon>
        <taxon>Pseudomonadati</taxon>
        <taxon>Pseudomonadota</taxon>
        <taxon>Alphaproteobacteria</taxon>
        <taxon>Sphingomonadales</taxon>
        <taxon>Sphingomonadaceae</taxon>
        <taxon>Parasphingopyxis</taxon>
    </lineage>
</organism>
<dbReference type="AlphaFoldDB" id="A0A3D9FCN5"/>
<evidence type="ECO:0000259" key="3">
    <source>
        <dbReference type="Pfam" id="PF13202"/>
    </source>
</evidence>
<proteinExistence type="predicted"/>
<dbReference type="InterPro" id="IPR002048">
    <property type="entry name" value="EF_hand_dom"/>
</dbReference>